<keyword evidence="2" id="KW-1185">Reference proteome</keyword>
<name>A0AAV4SWG7_CAEEX</name>
<evidence type="ECO:0000313" key="1">
    <source>
        <dbReference type="EMBL" id="GIY38813.1"/>
    </source>
</evidence>
<gene>
    <name evidence="1" type="ORF">CEXT_720101</name>
</gene>
<dbReference type="Proteomes" id="UP001054945">
    <property type="component" value="Unassembled WGS sequence"/>
</dbReference>
<dbReference type="AlphaFoldDB" id="A0AAV4SWG7"/>
<comment type="caution">
    <text evidence="1">The sequence shown here is derived from an EMBL/GenBank/DDBJ whole genome shotgun (WGS) entry which is preliminary data.</text>
</comment>
<protein>
    <submittedName>
        <fullName evidence="1">Uncharacterized protein</fullName>
    </submittedName>
</protein>
<organism evidence="1 2">
    <name type="scientific">Caerostris extrusa</name>
    <name type="common">Bark spider</name>
    <name type="synonym">Caerostris bankana</name>
    <dbReference type="NCBI Taxonomy" id="172846"/>
    <lineage>
        <taxon>Eukaryota</taxon>
        <taxon>Metazoa</taxon>
        <taxon>Ecdysozoa</taxon>
        <taxon>Arthropoda</taxon>
        <taxon>Chelicerata</taxon>
        <taxon>Arachnida</taxon>
        <taxon>Araneae</taxon>
        <taxon>Araneomorphae</taxon>
        <taxon>Entelegynae</taxon>
        <taxon>Araneoidea</taxon>
        <taxon>Araneidae</taxon>
        <taxon>Caerostris</taxon>
    </lineage>
</organism>
<proteinExistence type="predicted"/>
<sequence>MKASRAIEIPFNENIRLKANHLRSRELIAVETTEECYARLGNVLIRTVTLTATKTPEEVDMRLENLRSCWTQIR</sequence>
<reference evidence="1 2" key="1">
    <citation type="submission" date="2021-06" db="EMBL/GenBank/DDBJ databases">
        <title>Caerostris extrusa draft genome.</title>
        <authorList>
            <person name="Kono N."/>
            <person name="Arakawa K."/>
        </authorList>
    </citation>
    <scope>NUCLEOTIDE SEQUENCE [LARGE SCALE GENOMIC DNA]</scope>
</reference>
<accession>A0AAV4SWG7</accession>
<dbReference type="EMBL" id="BPLR01010361">
    <property type="protein sequence ID" value="GIY38813.1"/>
    <property type="molecule type" value="Genomic_DNA"/>
</dbReference>
<evidence type="ECO:0000313" key="2">
    <source>
        <dbReference type="Proteomes" id="UP001054945"/>
    </source>
</evidence>